<dbReference type="InterPro" id="IPR038582">
    <property type="entry name" value="Ribosomal_eS31_euk-type_sf"/>
</dbReference>
<dbReference type="PANTHER" id="PTHR10666">
    <property type="entry name" value="UBIQUITIN"/>
    <property type="match status" value="1"/>
</dbReference>
<dbReference type="SMART" id="SM01402">
    <property type="entry name" value="Ribosomal_S27"/>
    <property type="match status" value="1"/>
</dbReference>
<dbReference type="InterPro" id="IPR029071">
    <property type="entry name" value="Ubiquitin-like_domsf"/>
</dbReference>
<evidence type="ECO:0000256" key="2">
    <source>
        <dbReference type="ARBA" id="ARBA00009891"/>
    </source>
</evidence>
<dbReference type="Pfam" id="PF00240">
    <property type="entry name" value="ubiquitin"/>
    <property type="match status" value="1"/>
</dbReference>
<feature type="non-terminal residue" evidence="8">
    <location>
        <position position="170"/>
    </location>
</feature>
<proteinExistence type="evidence at transcript level"/>
<keyword evidence="4" id="KW-0862">Zinc</keyword>
<dbReference type="VEuPathDB" id="TrichDB:GO595_001984"/>
<accession>B9W448</accession>
<dbReference type="InterPro" id="IPR011332">
    <property type="entry name" value="Ribosomal_zn-bd"/>
</dbReference>
<evidence type="ECO:0000259" key="7">
    <source>
        <dbReference type="PROSITE" id="PS50053"/>
    </source>
</evidence>
<dbReference type="GO" id="GO:0005840">
    <property type="term" value="C:ribosome"/>
    <property type="evidence" value="ECO:0007669"/>
    <property type="project" value="UniProtKB-KW"/>
</dbReference>
<dbReference type="AlphaFoldDB" id="B9W448"/>
<dbReference type="SMART" id="SM00213">
    <property type="entry name" value="UBQ"/>
    <property type="match status" value="1"/>
</dbReference>
<comment type="similarity">
    <text evidence="1">In the N-terminal section; belongs to the ubiquitin family.</text>
</comment>
<dbReference type="Gene3D" id="6.20.50.150">
    <property type="match status" value="1"/>
</dbReference>
<dbReference type="EMBL" id="FM200094">
    <property type="protein sequence ID" value="CAQ86705.1"/>
    <property type="molecule type" value="mRNA"/>
</dbReference>
<protein>
    <recommendedName>
        <fullName evidence="7">Ubiquitin-like domain-containing protein</fullName>
    </recommendedName>
</protein>
<dbReference type="InterPro" id="IPR050158">
    <property type="entry name" value="Ubiquitin_ubiquitin-like"/>
</dbReference>
<dbReference type="GO" id="GO:0003735">
    <property type="term" value="F:structural constituent of ribosome"/>
    <property type="evidence" value="ECO:0007669"/>
    <property type="project" value="InterPro"/>
</dbReference>
<evidence type="ECO:0000256" key="6">
    <source>
        <dbReference type="ARBA" id="ARBA00023274"/>
    </source>
</evidence>
<reference evidence="8" key="1">
    <citation type="journal article" date="2009" name="Parasitology">
        <title>Identification and molecular characterization of numerous Histomonas meleagridis proteins using a cDNA library.</title>
        <authorList>
            <person name="Bilic I."/>
            <person name="Leberl M."/>
            <person name="Hess M."/>
        </authorList>
    </citation>
    <scope>NUCLEOTIDE SEQUENCE</scope>
</reference>
<dbReference type="InterPro" id="IPR000626">
    <property type="entry name" value="Ubiquitin-like_dom"/>
</dbReference>
<organism evidence="8">
    <name type="scientific">Histomonas meleagridis</name>
    <name type="common">Parasitic protozoan</name>
    <dbReference type="NCBI Taxonomy" id="135588"/>
    <lineage>
        <taxon>Eukaryota</taxon>
        <taxon>Metamonada</taxon>
        <taxon>Parabasalia</taxon>
        <taxon>Tritrichomonadida</taxon>
        <taxon>Dientamoebidae</taxon>
        <taxon>Histomonas</taxon>
    </lineage>
</organism>
<comment type="similarity">
    <text evidence="2">In the C-terminal section; belongs to the eukaryotic ribosomal protein eS31 family.</text>
</comment>
<feature type="domain" description="Ubiquitin-like" evidence="7">
    <location>
        <begin position="29"/>
        <end position="97"/>
    </location>
</feature>
<keyword evidence="5" id="KW-0689">Ribosomal protein</keyword>
<dbReference type="VEuPathDB" id="TrichDB:GPJ56_001282"/>
<dbReference type="GO" id="GO:1990904">
    <property type="term" value="C:ribonucleoprotein complex"/>
    <property type="evidence" value="ECO:0007669"/>
    <property type="project" value="UniProtKB-KW"/>
</dbReference>
<keyword evidence="3" id="KW-1017">Isopeptide bond</keyword>
<dbReference type="GO" id="GO:0006412">
    <property type="term" value="P:translation"/>
    <property type="evidence" value="ECO:0007669"/>
    <property type="project" value="InterPro"/>
</dbReference>
<evidence type="ECO:0000256" key="3">
    <source>
        <dbReference type="ARBA" id="ARBA00022499"/>
    </source>
</evidence>
<feature type="non-terminal residue" evidence="8">
    <location>
        <position position="1"/>
    </location>
</feature>
<evidence type="ECO:0000256" key="4">
    <source>
        <dbReference type="ARBA" id="ARBA00022833"/>
    </source>
</evidence>
<evidence type="ECO:0000313" key="8">
    <source>
        <dbReference type="EMBL" id="CAQ86705.1"/>
    </source>
</evidence>
<dbReference type="SUPFAM" id="SSF57829">
    <property type="entry name" value="Zn-binding ribosomal proteins"/>
    <property type="match status" value="1"/>
</dbReference>
<keyword evidence="6" id="KW-0687">Ribonucleoprotein</keyword>
<dbReference type="SUPFAM" id="SSF54236">
    <property type="entry name" value="Ubiquitin-like"/>
    <property type="match status" value="1"/>
</dbReference>
<dbReference type="InterPro" id="IPR002906">
    <property type="entry name" value="Ribosomal_eS31"/>
</dbReference>
<evidence type="ECO:0000256" key="5">
    <source>
        <dbReference type="ARBA" id="ARBA00022980"/>
    </source>
</evidence>
<evidence type="ECO:0000256" key="1">
    <source>
        <dbReference type="ARBA" id="ARBA00008373"/>
    </source>
</evidence>
<name>B9W448_HISME</name>
<dbReference type="PROSITE" id="PS50053">
    <property type="entry name" value="UBIQUITIN_2"/>
    <property type="match status" value="1"/>
</dbReference>
<dbReference type="Pfam" id="PF01599">
    <property type="entry name" value="Ribosomal_S27"/>
    <property type="match status" value="1"/>
</dbReference>
<sequence length="170" mass="19485">MTLITPSSKLTLTKGNKSWSSRACRSTLVDPKVKTLNGKQICLNVESDKTIEEIKEMIQTDGFLVYAGQELEDEFSLQDYEIEENSILYDIPECDGGKKKKRKKKSFTTKKRVPHTRKKEKMKLLKLFKIGKDGSVEPQRKECENCKGCFMAKHKDGRLYCGNCHLTITK</sequence>
<dbReference type="Gene3D" id="3.10.20.90">
    <property type="entry name" value="Phosphatidylinositol 3-kinase Catalytic Subunit, Chain A, domain 1"/>
    <property type="match status" value="1"/>
</dbReference>